<dbReference type="EMBL" id="PCVO01000058">
    <property type="protein sequence ID" value="PIQ74941.1"/>
    <property type="molecule type" value="Genomic_DNA"/>
</dbReference>
<accession>A0A2H0KS06</accession>
<dbReference type="Gene3D" id="3.10.180.10">
    <property type="entry name" value="2,3-Dihydroxybiphenyl 1,2-Dioxygenase, domain 1"/>
    <property type="match status" value="1"/>
</dbReference>
<organism evidence="2 3">
    <name type="scientific">Candidatus Portnoybacteria bacterium CG11_big_fil_rev_8_21_14_0_20_40_15</name>
    <dbReference type="NCBI Taxonomy" id="1974817"/>
    <lineage>
        <taxon>Bacteria</taxon>
        <taxon>Candidatus Portnoyibacteriota</taxon>
    </lineage>
</organism>
<evidence type="ECO:0000313" key="3">
    <source>
        <dbReference type="Proteomes" id="UP000229317"/>
    </source>
</evidence>
<dbReference type="Proteomes" id="UP000229317">
    <property type="component" value="Unassembled WGS sequence"/>
</dbReference>
<dbReference type="SUPFAM" id="SSF54593">
    <property type="entry name" value="Glyoxalase/Bleomycin resistance protein/Dihydroxybiphenyl dioxygenase"/>
    <property type="match status" value="1"/>
</dbReference>
<dbReference type="AlphaFoldDB" id="A0A2H0KS06"/>
<dbReference type="Pfam" id="PF00903">
    <property type="entry name" value="Glyoxalase"/>
    <property type="match status" value="1"/>
</dbReference>
<dbReference type="InterPro" id="IPR037523">
    <property type="entry name" value="VOC_core"/>
</dbReference>
<proteinExistence type="predicted"/>
<reference evidence="2 3" key="1">
    <citation type="submission" date="2017-09" db="EMBL/GenBank/DDBJ databases">
        <title>Depth-based differentiation of microbial function through sediment-hosted aquifers and enrichment of novel symbionts in the deep terrestrial subsurface.</title>
        <authorList>
            <person name="Probst A.J."/>
            <person name="Ladd B."/>
            <person name="Jarett J.K."/>
            <person name="Geller-Mcgrath D.E."/>
            <person name="Sieber C.M."/>
            <person name="Emerson J.B."/>
            <person name="Anantharaman K."/>
            <person name="Thomas B.C."/>
            <person name="Malmstrom R."/>
            <person name="Stieglmeier M."/>
            <person name="Klingl A."/>
            <person name="Woyke T."/>
            <person name="Ryan C.M."/>
            <person name="Banfield J.F."/>
        </authorList>
    </citation>
    <scope>NUCLEOTIDE SEQUENCE [LARGE SCALE GENOMIC DNA]</scope>
    <source>
        <strain evidence="2">CG11_big_fil_rev_8_21_14_0_20_40_15</strain>
    </source>
</reference>
<sequence length="122" mass="13978">MLKKFHSVLFYASDLNKTLEFYKQLGFDAELSEGTLRVKLGDFKLAFIDENQTPIKNDSGKSPKGLGVFTYVEVEDADAYFNSLKEKGIHTSSEPRDWPWGKREFAVKDPDGYKLIFFSPIK</sequence>
<feature type="domain" description="VOC" evidence="1">
    <location>
        <begin position="4"/>
        <end position="120"/>
    </location>
</feature>
<evidence type="ECO:0000313" key="2">
    <source>
        <dbReference type="EMBL" id="PIQ74941.1"/>
    </source>
</evidence>
<comment type="caution">
    <text evidence="2">The sequence shown here is derived from an EMBL/GenBank/DDBJ whole genome shotgun (WGS) entry which is preliminary data.</text>
</comment>
<evidence type="ECO:0000259" key="1">
    <source>
        <dbReference type="PROSITE" id="PS51819"/>
    </source>
</evidence>
<dbReference type="InterPro" id="IPR004360">
    <property type="entry name" value="Glyas_Fos-R_dOase_dom"/>
</dbReference>
<protein>
    <recommendedName>
        <fullName evidence="1">VOC domain-containing protein</fullName>
    </recommendedName>
</protein>
<dbReference type="PANTHER" id="PTHR36503:SF3">
    <property type="entry name" value="BLR0126 PROTEIN"/>
    <property type="match status" value="1"/>
</dbReference>
<dbReference type="InterPro" id="IPR029068">
    <property type="entry name" value="Glyas_Bleomycin-R_OHBP_Dase"/>
</dbReference>
<dbReference type="PROSITE" id="PS51819">
    <property type="entry name" value="VOC"/>
    <property type="match status" value="1"/>
</dbReference>
<name>A0A2H0KS06_9BACT</name>
<gene>
    <name evidence="2" type="ORF">COV84_03800</name>
</gene>
<dbReference type="PANTHER" id="PTHR36503">
    <property type="entry name" value="BLR2520 PROTEIN"/>
    <property type="match status" value="1"/>
</dbReference>